<proteinExistence type="predicted"/>
<accession>A0ABP5BTL6</accession>
<organism evidence="2 3">
    <name type="scientific">Microbacterium deminutum</name>
    <dbReference type="NCBI Taxonomy" id="344164"/>
    <lineage>
        <taxon>Bacteria</taxon>
        <taxon>Bacillati</taxon>
        <taxon>Actinomycetota</taxon>
        <taxon>Actinomycetes</taxon>
        <taxon>Micrococcales</taxon>
        <taxon>Microbacteriaceae</taxon>
        <taxon>Microbacterium</taxon>
    </lineage>
</organism>
<evidence type="ECO:0000313" key="2">
    <source>
        <dbReference type="EMBL" id="GAA1952380.1"/>
    </source>
</evidence>
<comment type="caution">
    <text evidence="2">The sequence shown here is derived from an EMBL/GenBank/DDBJ whole genome shotgun (WGS) entry which is preliminary data.</text>
</comment>
<dbReference type="EMBL" id="BAAAOG010000002">
    <property type="protein sequence ID" value="GAA1952380.1"/>
    <property type="molecule type" value="Genomic_DNA"/>
</dbReference>
<name>A0ABP5BTL6_9MICO</name>
<sequence>MAHVVAEAYRVVVGTLFYGGSATPIHIEDRALAHVKVVIATKLRRSESFTLSWRHPDDQPRGRSTIWLHPSIPLRFVFDEPEPAELSRAWIEELANSANSSGGIMLVAENIDTGPDDSEETDQAITVGKLEVDELAIDKLTIAGADVPPEPSILS</sequence>
<keyword evidence="3" id="KW-1185">Reference proteome</keyword>
<dbReference type="Proteomes" id="UP001499933">
    <property type="component" value="Unassembled WGS sequence"/>
</dbReference>
<feature type="domain" description="DUF7882" evidence="1">
    <location>
        <begin position="14"/>
        <end position="109"/>
    </location>
</feature>
<reference evidence="3" key="1">
    <citation type="journal article" date="2019" name="Int. J. Syst. Evol. Microbiol.">
        <title>The Global Catalogue of Microorganisms (GCM) 10K type strain sequencing project: providing services to taxonomists for standard genome sequencing and annotation.</title>
        <authorList>
            <consortium name="The Broad Institute Genomics Platform"/>
            <consortium name="The Broad Institute Genome Sequencing Center for Infectious Disease"/>
            <person name="Wu L."/>
            <person name="Ma J."/>
        </authorList>
    </citation>
    <scope>NUCLEOTIDE SEQUENCE [LARGE SCALE GENOMIC DNA]</scope>
    <source>
        <strain evidence="3">JCM 14901</strain>
    </source>
</reference>
<evidence type="ECO:0000259" key="1">
    <source>
        <dbReference type="Pfam" id="PF25355"/>
    </source>
</evidence>
<gene>
    <name evidence="2" type="ORF">GCM10009776_12800</name>
</gene>
<dbReference type="Pfam" id="PF25355">
    <property type="entry name" value="DUF7882"/>
    <property type="match status" value="1"/>
</dbReference>
<dbReference type="InterPro" id="IPR057204">
    <property type="entry name" value="DUF7882"/>
</dbReference>
<evidence type="ECO:0000313" key="3">
    <source>
        <dbReference type="Proteomes" id="UP001499933"/>
    </source>
</evidence>
<protein>
    <recommendedName>
        <fullName evidence="1">DUF7882 domain-containing protein</fullName>
    </recommendedName>
</protein>